<keyword evidence="2" id="KW-0812">Transmembrane</keyword>
<evidence type="ECO:0000256" key="2">
    <source>
        <dbReference type="SAM" id="Phobius"/>
    </source>
</evidence>
<dbReference type="PANTHER" id="PTHR43156:SF2">
    <property type="entry name" value="STAGE II SPORULATION PROTEIN E"/>
    <property type="match status" value="1"/>
</dbReference>
<dbReference type="InterPro" id="IPR036457">
    <property type="entry name" value="PPM-type-like_dom_sf"/>
</dbReference>
<accession>A0A1I1GQW1</accession>
<sequence>MSRVGLGPRAIAALIAAVGIVLTCLGSWTLARGDAASEHRILKVQTGQAASVLSAAVTVIEQPLSTALSVLQVAGPDDGSAFTEFITPYVGSKKPFVSASLWKRQGDGLTRLATTGAAPTLDPSSDEAREFVRHAYDSTGTTIRLLAAGGRNLLLWGKADPRTGLAVYAERVMPADRQASVAANSAYSGLHYAMYVGHRADSTSLLSTDVEPASLPMSGYTTRATIPFGDTDVTLVTEARTHLGSALSRWLPLGVLIGGLLLTVIAALTGLRLARGRRDAEQNATTITALYERVDNLYGQQRELFERLQRALLPHVHPTMPDLEIASKYVAGAHGTEIGGDWYSVVALDEHRFGFVVGDVSGRGVDTVAVMAQARFTVRAYLMDGDEPAVALEKCSRQFDITSDGHMTTVIAGVGDVRTGEVMLASAGHPAPLLLNGTASTVQVPPGVPLGIGPARYEQTAFQLDRGATLFCFTDGLVERRGEAIDLGLDRLAATLGEACDRAVDELVAHAVDTLRSPDASDDIAVLALRRVGA</sequence>
<dbReference type="AlphaFoldDB" id="A0A1I1GQW1"/>
<keyword evidence="2" id="KW-1133">Transmembrane helix</keyword>
<dbReference type="EMBL" id="FOLB01000004">
    <property type="protein sequence ID" value="SFC13682.1"/>
    <property type="molecule type" value="Genomic_DNA"/>
</dbReference>
<evidence type="ECO:0000313" key="5">
    <source>
        <dbReference type="Proteomes" id="UP000198832"/>
    </source>
</evidence>
<reference evidence="4 5" key="1">
    <citation type="submission" date="2016-10" db="EMBL/GenBank/DDBJ databases">
        <authorList>
            <person name="de Groot N.N."/>
        </authorList>
    </citation>
    <scope>NUCLEOTIDE SEQUENCE [LARGE SCALE GENOMIC DNA]</scope>
    <source>
        <strain evidence="4 5">CGMCC 1.7056</strain>
    </source>
</reference>
<dbReference type="OrthoDB" id="118142at2"/>
<proteinExistence type="predicted"/>
<keyword evidence="5" id="KW-1185">Reference proteome</keyword>
<dbReference type="RefSeq" id="WP_139230043.1">
    <property type="nucleotide sequence ID" value="NZ_FOLB01000004.1"/>
</dbReference>
<protein>
    <submittedName>
        <fullName evidence="4">Serine phosphatase RsbU, regulator of sigma subunit</fullName>
    </submittedName>
</protein>
<dbReference type="PANTHER" id="PTHR43156">
    <property type="entry name" value="STAGE II SPORULATION PROTEIN E-RELATED"/>
    <property type="match status" value="1"/>
</dbReference>
<organism evidence="4 5">
    <name type="scientific">Nocardioides terrae</name>
    <dbReference type="NCBI Taxonomy" id="574651"/>
    <lineage>
        <taxon>Bacteria</taxon>
        <taxon>Bacillati</taxon>
        <taxon>Actinomycetota</taxon>
        <taxon>Actinomycetes</taxon>
        <taxon>Propionibacteriales</taxon>
        <taxon>Nocardioidaceae</taxon>
        <taxon>Nocardioides</taxon>
    </lineage>
</organism>
<dbReference type="InterPro" id="IPR001932">
    <property type="entry name" value="PPM-type_phosphatase-like_dom"/>
</dbReference>
<dbReference type="InterPro" id="IPR052016">
    <property type="entry name" value="Bact_Sigma-Reg"/>
</dbReference>
<evidence type="ECO:0000259" key="3">
    <source>
        <dbReference type="SMART" id="SM00331"/>
    </source>
</evidence>
<dbReference type="Pfam" id="PF07228">
    <property type="entry name" value="SpoIIE"/>
    <property type="match status" value="1"/>
</dbReference>
<keyword evidence="2" id="KW-0472">Membrane</keyword>
<evidence type="ECO:0000313" key="4">
    <source>
        <dbReference type="EMBL" id="SFC13682.1"/>
    </source>
</evidence>
<dbReference type="SMART" id="SM00331">
    <property type="entry name" value="PP2C_SIG"/>
    <property type="match status" value="1"/>
</dbReference>
<feature type="domain" description="PPM-type phosphatase" evidence="3">
    <location>
        <begin position="320"/>
        <end position="531"/>
    </location>
</feature>
<dbReference type="GO" id="GO:0016791">
    <property type="term" value="F:phosphatase activity"/>
    <property type="evidence" value="ECO:0007669"/>
    <property type="project" value="TreeGrafter"/>
</dbReference>
<dbReference type="SUPFAM" id="SSF81606">
    <property type="entry name" value="PP2C-like"/>
    <property type="match status" value="1"/>
</dbReference>
<evidence type="ECO:0000256" key="1">
    <source>
        <dbReference type="ARBA" id="ARBA00022801"/>
    </source>
</evidence>
<keyword evidence="1" id="KW-0378">Hydrolase</keyword>
<feature type="transmembrane region" description="Helical" evidence="2">
    <location>
        <begin position="250"/>
        <end position="271"/>
    </location>
</feature>
<dbReference type="Proteomes" id="UP000198832">
    <property type="component" value="Unassembled WGS sequence"/>
</dbReference>
<dbReference type="Gene3D" id="3.60.40.10">
    <property type="entry name" value="PPM-type phosphatase domain"/>
    <property type="match status" value="1"/>
</dbReference>
<name>A0A1I1GQW1_9ACTN</name>
<dbReference type="STRING" id="574651.SAMN04487968_10429"/>
<gene>
    <name evidence="4" type="ORF">SAMN04487968_10429</name>
</gene>